<gene>
    <name evidence="1" type="ORF">GMARGA_LOCUS30648</name>
</gene>
<accession>A0ABN7WG79</accession>
<evidence type="ECO:0000313" key="2">
    <source>
        <dbReference type="Proteomes" id="UP000789901"/>
    </source>
</evidence>
<sequence>MNTSGQLAEYKTESKVHEKIYNPKSKIVLNTVTGQWISSNGKLFQKLIREGFIYTDKLSDYIEDIWSHNKSNFPHPALIPPLSILARPGICRRFLISVESAVKGGISLFTQEKNKQSSLQNLIQMNYFNENLTILLKFSWEDKETKAWRDIILMKFLNQPNLVFSKYKLNTLYDAFIETNVLEPEHLNLTHPIFYLPHHVCYYNQDHELTNKMSLEELSQYAPEILELLTDNKEKRRQARNRLLNGYKFSKEQVFALIPLQRVGRCKSQAPVPERSEITRSSNKIQKECSEKRKNEGIDFPDHFSLESVKERLDLYNVLNTPDKQTLADIMIMFCIRPAEIKNLRITNGDVTGYAKNRGQQDIPRVFRLLEKNKERAKKLLTWIQEAIISG</sequence>
<comment type="caution">
    <text evidence="1">The sequence shown here is derived from an EMBL/GenBank/DDBJ whole genome shotgun (WGS) entry which is preliminary data.</text>
</comment>
<dbReference type="Proteomes" id="UP000789901">
    <property type="component" value="Unassembled WGS sequence"/>
</dbReference>
<protein>
    <submittedName>
        <fullName evidence="1">45645_t:CDS:1</fullName>
    </submittedName>
</protein>
<proteinExistence type="predicted"/>
<organism evidence="1 2">
    <name type="scientific">Gigaspora margarita</name>
    <dbReference type="NCBI Taxonomy" id="4874"/>
    <lineage>
        <taxon>Eukaryota</taxon>
        <taxon>Fungi</taxon>
        <taxon>Fungi incertae sedis</taxon>
        <taxon>Mucoromycota</taxon>
        <taxon>Glomeromycotina</taxon>
        <taxon>Glomeromycetes</taxon>
        <taxon>Diversisporales</taxon>
        <taxon>Gigasporaceae</taxon>
        <taxon>Gigaspora</taxon>
    </lineage>
</organism>
<keyword evidence="2" id="KW-1185">Reference proteome</keyword>
<dbReference type="EMBL" id="CAJVQB010043718">
    <property type="protein sequence ID" value="CAG8831388.1"/>
    <property type="molecule type" value="Genomic_DNA"/>
</dbReference>
<feature type="non-terminal residue" evidence="1">
    <location>
        <position position="391"/>
    </location>
</feature>
<reference evidence="1 2" key="1">
    <citation type="submission" date="2021-06" db="EMBL/GenBank/DDBJ databases">
        <authorList>
            <person name="Kallberg Y."/>
            <person name="Tangrot J."/>
            <person name="Rosling A."/>
        </authorList>
    </citation>
    <scope>NUCLEOTIDE SEQUENCE [LARGE SCALE GENOMIC DNA]</scope>
    <source>
        <strain evidence="1 2">120-4 pot B 10/14</strain>
    </source>
</reference>
<evidence type="ECO:0000313" key="1">
    <source>
        <dbReference type="EMBL" id="CAG8831388.1"/>
    </source>
</evidence>
<name>A0ABN7WG79_GIGMA</name>